<dbReference type="AlphaFoldDB" id="A0A0F8ZXG7"/>
<comment type="caution">
    <text evidence="1">The sequence shown here is derived from an EMBL/GenBank/DDBJ whole genome shotgun (WGS) entry which is preliminary data.</text>
</comment>
<evidence type="ECO:0000313" key="1">
    <source>
        <dbReference type="EMBL" id="KKK64616.1"/>
    </source>
</evidence>
<name>A0A0F8ZXG7_9ZZZZ</name>
<dbReference type="EMBL" id="LAZR01060942">
    <property type="protein sequence ID" value="KKK64616.1"/>
    <property type="molecule type" value="Genomic_DNA"/>
</dbReference>
<accession>A0A0F8ZXG7</accession>
<protein>
    <submittedName>
        <fullName evidence="1">Uncharacterized protein</fullName>
    </submittedName>
</protein>
<reference evidence="1" key="1">
    <citation type="journal article" date="2015" name="Nature">
        <title>Complex archaea that bridge the gap between prokaryotes and eukaryotes.</title>
        <authorList>
            <person name="Spang A."/>
            <person name="Saw J.H."/>
            <person name="Jorgensen S.L."/>
            <person name="Zaremba-Niedzwiedzka K."/>
            <person name="Martijn J."/>
            <person name="Lind A.E."/>
            <person name="van Eijk R."/>
            <person name="Schleper C."/>
            <person name="Guy L."/>
            <person name="Ettema T.J."/>
        </authorList>
    </citation>
    <scope>NUCLEOTIDE SEQUENCE</scope>
</reference>
<gene>
    <name evidence="1" type="ORF">LCGC14_2982410</name>
</gene>
<proteinExistence type="predicted"/>
<sequence>MPTCKECGYTSTSNNFHTCQSPYHDLRCPKCQTTHINTTDLFKLNNTLNDILIEKFKKLKEEKR</sequence>
<organism evidence="1">
    <name type="scientific">marine sediment metagenome</name>
    <dbReference type="NCBI Taxonomy" id="412755"/>
    <lineage>
        <taxon>unclassified sequences</taxon>
        <taxon>metagenomes</taxon>
        <taxon>ecological metagenomes</taxon>
    </lineage>
</organism>